<dbReference type="Gene3D" id="1.10.10.10">
    <property type="entry name" value="Winged helix-like DNA-binding domain superfamily/Winged helix DNA-binding domain"/>
    <property type="match status" value="1"/>
</dbReference>
<keyword evidence="1" id="KW-0805">Transcription regulation</keyword>
<dbReference type="PANTHER" id="PTHR43537:SF50">
    <property type="entry name" value="TRANSCRIPTIONAL REGULATORY PROTEIN"/>
    <property type="match status" value="1"/>
</dbReference>
<evidence type="ECO:0000256" key="4">
    <source>
        <dbReference type="SAM" id="Coils"/>
    </source>
</evidence>
<dbReference type="InterPro" id="IPR036388">
    <property type="entry name" value="WH-like_DNA-bd_sf"/>
</dbReference>
<protein>
    <submittedName>
        <fullName evidence="7">GntR family transcriptional regulator</fullName>
    </submittedName>
</protein>
<evidence type="ECO:0000256" key="5">
    <source>
        <dbReference type="SAM" id="MobiDB-lite"/>
    </source>
</evidence>
<dbReference type="CDD" id="cd07377">
    <property type="entry name" value="WHTH_GntR"/>
    <property type="match status" value="1"/>
</dbReference>
<keyword evidence="8" id="KW-1185">Reference proteome</keyword>
<reference evidence="7 8" key="1">
    <citation type="submission" date="2023-04" db="EMBL/GenBank/DDBJ databases">
        <title>Halomonas strains isolated from rhizosphere soil.</title>
        <authorList>
            <person name="Xu L."/>
            <person name="Sun J.-Q."/>
        </authorList>
    </citation>
    <scope>NUCLEOTIDE SEQUENCE [LARGE SCALE GENOMIC DNA]</scope>
    <source>
        <strain evidence="7 8">LN1S58</strain>
    </source>
</reference>
<accession>A0ABT6VHH7</accession>
<dbReference type="Pfam" id="PF07729">
    <property type="entry name" value="FCD"/>
    <property type="match status" value="1"/>
</dbReference>
<evidence type="ECO:0000256" key="1">
    <source>
        <dbReference type="ARBA" id="ARBA00023015"/>
    </source>
</evidence>
<dbReference type="PRINTS" id="PR00035">
    <property type="entry name" value="HTHGNTR"/>
</dbReference>
<evidence type="ECO:0000256" key="3">
    <source>
        <dbReference type="ARBA" id="ARBA00023163"/>
    </source>
</evidence>
<dbReference type="InterPro" id="IPR008920">
    <property type="entry name" value="TF_FadR/GntR_C"/>
</dbReference>
<dbReference type="PANTHER" id="PTHR43537">
    <property type="entry name" value="TRANSCRIPTIONAL REGULATOR, GNTR FAMILY"/>
    <property type="match status" value="1"/>
</dbReference>
<dbReference type="Gene3D" id="1.20.120.530">
    <property type="entry name" value="GntR ligand-binding domain-like"/>
    <property type="match status" value="1"/>
</dbReference>
<feature type="compositionally biased region" description="Polar residues" evidence="5">
    <location>
        <begin position="1"/>
        <end position="17"/>
    </location>
</feature>
<dbReference type="SMART" id="SM00345">
    <property type="entry name" value="HTH_GNTR"/>
    <property type="match status" value="1"/>
</dbReference>
<feature type="region of interest" description="Disordered" evidence="5">
    <location>
        <begin position="1"/>
        <end position="20"/>
    </location>
</feature>
<evidence type="ECO:0000313" key="7">
    <source>
        <dbReference type="EMBL" id="MDI5933433.1"/>
    </source>
</evidence>
<dbReference type="SMART" id="SM00895">
    <property type="entry name" value="FCD"/>
    <property type="match status" value="1"/>
</dbReference>
<dbReference type="SUPFAM" id="SSF48008">
    <property type="entry name" value="GntR ligand-binding domain-like"/>
    <property type="match status" value="1"/>
</dbReference>
<dbReference type="InterPro" id="IPR000524">
    <property type="entry name" value="Tscrpt_reg_HTH_GntR"/>
</dbReference>
<sequence length="237" mass="26788">MTTDSNALLASDTTAPTPNRHRIQTTSLAQEAYRVLQRMIVHGELAPGERIVEPVLCEQLGISRTPLREALRMLATEGLVTMRRNRNAVVTRIDASELEHLFEVEAGIESLAADLAASRMTNTELKRLEALQERLERLLAKGDRNAYFELNQRIHGLIVAGAKNPVLEETHRSLLGRLERARYLALDRLGRWQESTEEHREILEALKARDGERARRLLADHVQHTGDAIATLNRPYP</sequence>
<feature type="coiled-coil region" evidence="4">
    <location>
        <begin position="118"/>
        <end position="145"/>
    </location>
</feature>
<proteinExistence type="predicted"/>
<dbReference type="EMBL" id="JASCQO010000031">
    <property type="protein sequence ID" value="MDI5933433.1"/>
    <property type="molecule type" value="Genomic_DNA"/>
</dbReference>
<dbReference type="Proteomes" id="UP001244242">
    <property type="component" value="Unassembled WGS sequence"/>
</dbReference>
<evidence type="ECO:0000256" key="2">
    <source>
        <dbReference type="ARBA" id="ARBA00023125"/>
    </source>
</evidence>
<dbReference type="InterPro" id="IPR036390">
    <property type="entry name" value="WH_DNA-bd_sf"/>
</dbReference>
<feature type="domain" description="HTH gntR-type" evidence="6">
    <location>
        <begin position="26"/>
        <end position="93"/>
    </location>
</feature>
<keyword evidence="3" id="KW-0804">Transcription</keyword>
<gene>
    <name evidence="7" type="ORF">QLQ84_06475</name>
</gene>
<dbReference type="PROSITE" id="PS50949">
    <property type="entry name" value="HTH_GNTR"/>
    <property type="match status" value="1"/>
</dbReference>
<dbReference type="RefSeq" id="WP_282720943.1">
    <property type="nucleotide sequence ID" value="NZ_JASCQO010000031.1"/>
</dbReference>
<evidence type="ECO:0000259" key="6">
    <source>
        <dbReference type="PROSITE" id="PS50949"/>
    </source>
</evidence>
<comment type="caution">
    <text evidence="7">The sequence shown here is derived from an EMBL/GenBank/DDBJ whole genome shotgun (WGS) entry which is preliminary data.</text>
</comment>
<keyword evidence="4" id="KW-0175">Coiled coil</keyword>
<keyword evidence="2" id="KW-0238">DNA-binding</keyword>
<name>A0ABT6VHH7_9GAMM</name>
<dbReference type="SUPFAM" id="SSF46785">
    <property type="entry name" value="Winged helix' DNA-binding domain"/>
    <property type="match status" value="1"/>
</dbReference>
<organism evidence="7 8">
    <name type="scientific">Halomonas kalidii</name>
    <dbReference type="NCBI Taxonomy" id="3043293"/>
    <lineage>
        <taxon>Bacteria</taxon>
        <taxon>Pseudomonadati</taxon>
        <taxon>Pseudomonadota</taxon>
        <taxon>Gammaproteobacteria</taxon>
        <taxon>Oceanospirillales</taxon>
        <taxon>Halomonadaceae</taxon>
        <taxon>Halomonas</taxon>
    </lineage>
</organism>
<dbReference type="InterPro" id="IPR011711">
    <property type="entry name" value="GntR_C"/>
</dbReference>
<dbReference type="Pfam" id="PF00392">
    <property type="entry name" value="GntR"/>
    <property type="match status" value="1"/>
</dbReference>
<evidence type="ECO:0000313" key="8">
    <source>
        <dbReference type="Proteomes" id="UP001244242"/>
    </source>
</evidence>